<reference evidence="1" key="1">
    <citation type="journal article" date="2019" name="Sci. Rep.">
        <title>Draft genome of Tanacetum cinerariifolium, the natural source of mosquito coil.</title>
        <authorList>
            <person name="Yamashiro T."/>
            <person name="Shiraishi A."/>
            <person name="Satake H."/>
            <person name="Nakayama K."/>
        </authorList>
    </citation>
    <scope>NUCLEOTIDE SEQUENCE</scope>
</reference>
<comment type="caution">
    <text evidence="1">The sequence shown here is derived from an EMBL/GenBank/DDBJ whole genome shotgun (WGS) entry which is preliminary data.</text>
</comment>
<dbReference type="EMBL" id="BKCJ010367480">
    <property type="protein sequence ID" value="GFA09085.1"/>
    <property type="molecule type" value="Genomic_DNA"/>
</dbReference>
<name>A0A699J3N5_TANCI</name>
<sequence length="211" mass="24555">MFDDEEVTITMAQTLIKMKAKKARLLDEQMAKRLHDEEVEQAAAREKQEKDDLEKAKVYNSTQARKNLIVYFKNMVGYKMEHFKGMTYDKESFKKLKAVKVSGSHSTQDTPTDDPKEMSEEDVKNMLKIIPVFEFKVEALQVKVHQVSSTRRYDIFMLTKKDYPLSDVVMILMLSAKLQVDEDCEMARDLVMKVFMKANKPKSRSLYTSSK</sequence>
<gene>
    <name evidence="1" type="ORF">Tci_581057</name>
</gene>
<proteinExistence type="predicted"/>
<protein>
    <submittedName>
        <fullName evidence="1">Uncharacterized protein</fullName>
    </submittedName>
</protein>
<organism evidence="1">
    <name type="scientific">Tanacetum cinerariifolium</name>
    <name type="common">Dalmatian daisy</name>
    <name type="synonym">Chrysanthemum cinerariifolium</name>
    <dbReference type="NCBI Taxonomy" id="118510"/>
    <lineage>
        <taxon>Eukaryota</taxon>
        <taxon>Viridiplantae</taxon>
        <taxon>Streptophyta</taxon>
        <taxon>Embryophyta</taxon>
        <taxon>Tracheophyta</taxon>
        <taxon>Spermatophyta</taxon>
        <taxon>Magnoliopsida</taxon>
        <taxon>eudicotyledons</taxon>
        <taxon>Gunneridae</taxon>
        <taxon>Pentapetalae</taxon>
        <taxon>asterids</taxon>
        <taxon>campanulids</taxon>
        <taxon>Asterales</taxon>
        <taxon>Asteraceae</taxon>
        <taxon>Asteroideae</taxon>
        <taxon>Anthemideae</taxon>
        <taxon>Anthemidinae</taxon>
        <taxon>Tanacetum</taxon>
    </lineage>
</organism>
<dbReference type="AlphaFoldDB" id="A0A699J3N5"/>
<accession>A0A699J3N5</accession>
<evidence type="ECO:0000313" key="1">
    <source>
        <dbReference type="EMBL" id="GFA09085.1"/>
    </source>
</evidence>